<feature type="compositionally biased region" description="Basic and acidic residues" evidence="1">
    <location>
        <begin position="103"/>
        <end position="126"/>
    </location>
</feature>
<dbReference type="PANTHER" id="PTHR16922:SF0">
    <property type="entry name" value="INTERLEUKIN-11"/>
    <property type="match status" value="1"/>
</dbReference>
<dbReference type="InterPro" id="IPR009079">
    <property type="entry name" value="4_helix_cytokine-like_core"/>
</dbReference>
<reference evidence="3 4" key="1">
    <citation type="submission" date="2022-01" db="EMBL/GenBank/DDBJ databases">
        <title>A high-quality chromosome-level genome assembly of rohu carp, Labeo rohita.</title>
        <authorList>
            <person name="Arick M.A. II"/>
            <person name="Hsu C.-Y."/>
            <person name="Magbanua Z."/>
            <person name="Pechanova O."/>
            <person name="Grover C."/>
            <person name="Miller E."/>
            <person name="Thrash A."/>
            <person name="Ezzel L."/>
            <person name="Alam S."/>
            <person name="Benzie J."/>
            <person name="Hamilton M."/>
            <person name="Karsi A."/>
            <person name="Lawrence M.L."/>
            <person name="Peterson D.G."/>
        </authorList>
    </citation>
    <scope>NUCLEOTIDE SEQUENCE [LARGE SCALE GENOMIC DNA]</scope>
    <source>
        <strain evidence="4">BAU-BD-2019</strain>
        <tissue evidence="3">Blood</tissue>
    </source>
</reference>
<comment type="caution">
    <text evidence="3">The sequence shown here is derived from an EMBL/GenBank/DDBJ whole genome shotgun (WGS) entry which is preliminary data.</text>
</comment>
<keyword evidence="4" id="KW-1185">Reference proteome</keyword>
<feature type="region of interest" description="Disordered" evidence="1">
    <location>
        <begin position="81"/>
        <end position="128"/>
    </location>
</feature>
<dbReference type="PANTHER" id="PTHR16922">
    <property type="entry name" value="INTERLEUKIN 11"/>
    <property type="match status" value="1"/>
</dbReference>
<feature type="chain" id="PRO_5045635472" evidence="2">
    <location>
        <begin position="32"/>
        <end position="284"/>
    </location>
</feature>
<dbReference type="PRINTS" id="PR01945">
    <property type="entry name" value="IL11AFISH"/>
</dbReference>
<dbReference type="SUPFAM" id="SSF47266">
    <property type="entry name" value="4-helical cytokines"/>
    <property type="match status" value="1"/>
</dbReference>
<dbReference type="EMBL" id="JACTAM010000016">
    <property type="protein sequence ID" value="KAI2655368.1"/>
    <property type="molecule type" value="Genomic_DNA"/>
</dbReference>
<evidence type="ECO:0000313" key="4">
    <source>
        <dbReference type="Proteomes" id="UP000830375"/>
    </source>
</evidence>
<evidence type="ECO:0000313" key="3">
    <source>
        <dbReference type="EMBL" id="KAI2655368.1"/>
    </source>
</evidence>
<dbReference type="PRINTS" id="PR01944">
    <property type="entry name" value="INTLKN11FISH"/>
</dbReference>
<dbReference type="Pfam" id="PF07400">
    <property type="entry name" value="IL11"/>
    <property type="match status" value="1"/>
</dbReference>
<sequence>MGGKHEPCARRPSESKMLWALLGFLWLPCDGDRYFEGLEPTLHPSPLRGLPYLPQKHKQIRVPMVTWKSCLPAWVKHVARKGRQEEGGRKNQSSEVMIQTERVGGDRGQAAEEIKRSESSLDERRSTRFVCDDSATEMKSDEKDPVFATEIDHHRFKSLPAISSRVSDLSTLEFKPTLSQLYADLKSFEHHFEWLNKITRKQQHSSVPKLTDMISHIKSLIHSLQRQMNRAEAPRVPVPSPSLPPNPSFHWEVVQSSQELLQQFRLFCDWASRVFLTLKSRLPA</sequence>
<dbReference type="InterPro" id="IPR022356">
    <property type="entry name" value="IL-11_fish"/>
</dbReference>
<dbReference type="PRINTS" id="PR01927">
    <property type="entry name" value="INTRLEUKIN11"/>
</dbReference>
<dbReference type="Gene3D" id="1.20.1250.10">
    <property type="match status" value="1"/>
</dbReference>
<feature type="signal peptide" evidence="2">
    <location>
        <begin position="1"/>
        <end position="31"/>
    </location>
</feature>
<name>A0ABQ8LXJ9_LABRO</name>
<keyword evidence="2" id="KW-0732">Signal</keyword>
<organism evidence="3 4">
    <name type="scientific">Labeo rohita</name>
    <name type="common">Indian major carp</name>
    <name type="synonym">Cyprinus rohita</name>
    <dbReference type="NCBI Taxonomy" id="84645"/>
    <lineage>
        <taxon>Eukaryota</taxon>
        <taxon>Metazoa</taxon>
        <taxon>Chordata</taxon>
        <taxon>Craniata</taxon>
        <taxon>Vertebrata</taxon>
        <taxon>Euteleostomi</taxon>
        <taxon>Actinopterygii</taxon>
        <taxon>Neopterygii</taxon>
        <taxon>Teleostei</taxon>
        <taxon>Ostariophysi</taxon>
        <taxon>Cypriniformes</taxon>
        <taxon>Cyprinidae</taxon>
        <taxon>Labeoninae</taxon>
        <taxon>Labeonini</taxon>
        <taxon>Labeo</taxon>
    </lineage>
</organism>
<proteinExistence type="predicted"/>
<accession>A0ABQ8LXJ9</accession>
<dbReference type="Proteomes" id="UP000830375">
    <property type="component" value="Unassembled WGS sequence"/>
</dbReference>
<gene>
    <name evidence="3" type="ORF">H4Q32_017755</name>
</gene>
<dbReference type="InterPro" id="IPR020438">
    <property type="entry name" value="IL-11"/>
</dbReference>
<evidence type="ECO:0000256" key="2">
    <source>
        <dbReference type="SAM" id="SignalP"/>
    </source>
</evidence>
<evidence type="ECO:0000256" key="1">
    <source>
        <dbReference type="SAM" id="MobiDB-lite"/>
    </source>
</evidence>
<dbReference type="InterPro" id="IPR020427">
    <property type="entry name" value="IL-11A_fish"/>
</dbReference>
<protein>
    <submittedName>
        <fullName evidence="3">Interleukin-11</fullName>
    </submittedName>
</protein>